<protein>
    <recommendedName>
        <fullName evidence="3">Pentatricopeptide repeat-containing protein-mitochondrial domain-containing protein</fullName>
    </recommendedName>
</protein>
<dbReference type="Pfam" id="PF01535">
    <property type="entry name" value="PPR"/>
    <property type="match status" value="5"/>
</dbReference>
<dbReference type="NCBIfam" id="TIGR00756">
    <property type="entry name" value="PPR"/>
    <property type="match status" value="10"/>
</dbReference>
<keyword evidence="5" id="KW-1185">Reference proteome</keyword>
<dbReference type="InterPro" id="IPR002885">
    <property type="entry name" value="PPR_rpt"/>
</dbReference>
<dbReference type="Pfam" id="PF13041">
    <property type="entry name" value="PPR_2"/>
    <property type="match status" value="1"/>
</dbReference>
<evidence type="ECO:0000259" key="3">
    <source>
        <dbReference type="Pfam" id="PF23276"/>
    </source>
</evidence>
<feature type="repeat" description="PPR" evidence="2">
    <location>
        <begin position="413"/>
        <end position="447"/>
    </location>
</feature>
<dbReference type="PANTHER" id="PTHR47931:SF2">
    <property type="entry name" value="OS01G0228400 PROTEIN"/>
    <property type="match status" value="1"/>
</dbReference>
<dbReference type="InterPro" id="IPR011990">
    <property type="entry name" value="TPR-like_helical_dom_sf"/>
</dbReference>
<dbReference type="Proteomes" id="UP001605036">
    <property type="component" value="Unassembled WGS sequence"/>
</dbReference>
<feature type="repeat" description="PPR" evidence="2">
    <location>
        <begin position="590"/>
        <end position="624"/>
    </location>
</feature>
<feature type="repeat" description="PPR" evidence="2">
    <location>
        <begin position="448"/>
        <end position="482"/>
    </location>
</feature>
<feature type="repeat" description="PPR" evidence="2">
    <location>
        <begin position="378"/>
        <end position="412"/>
    </location>
</feature>
<dbReference type="Pfam" id="PF23276">
    <property type="entry name" value="TPR_24"/>
    <property type="match status" value="1"/>
</dbReference>
<feature type="repeat" description="PPR" evidence="2">
    <location>
        <begin position="555"/>
        <end position="589"/>
    </location>
</feature>
<name>A0ABD1YED6_9MARC</name>
<feature type="domain" description="Pentatricopeptide repeat-containing protein-mitochondrial" evidence="3">
    <location>
        <begin position="314"/>
        <end position="438"/>
    </location>
</feature>
<accession>A0ABD1YED6</accession>
<proteinExistence type="predicted"/>
<feature type="repeat" description="PPR" evidence="2">
    <location>
        <begin position="308"/>
        <end position="342"/>
    </location>
</feature>
<evidence type="ECO:0000256" key="1">
    <source>
        <dbReference type="ARBA" id="ARBA00022737"/>
    </source>
</evidence>
<dbReference type="EMBL" id="JBHFFA010000004">
    <property type="protein sequence ID" value="KAL2629025.1"/>
    <property type="molecule type" value="Genomic_DNA"/>
</dbReference>
<keyword evidence="1" id="KW-0677">Repeat</keyword>
<comment type="caution">
    <text evidence="4">The sequence shown here is derived from an EMBL/GenBank/DDBJ whole genome shotgun (WGS) entry which is preliminary data.</text>
</comment>
<organism evidence="4 5">
    <name type="scientific">Riccia fluitans</name>
    <dbReference type="NCBI Taxonomy" id="41844"/>
    <lineage>
        <taxon>Eukaryota</taxon>
        <taxon>Viridiplantae</taxon>
        <taxon>Streptophyta</taxon>
        <taxon>Embryophyta</taxon>
        <taxon>Marchantiophyta</taxon>
        <taxon>Marchantiopsida</taxon>
        <taxon>Marchantiidae</taxon>
        <taxon>Marchantiales</taxon>
        <taxon>Ricciaceae</taxon>
        <taxon>Riccia</taxon>
    </lineage>
</organism>
<evidence type="ECO:0000313" key="5">
    <source>
        <dbReference type="Proteomes" id="UP001605036"/>
    </source>
</evidence>
<dbReference type="PANTHER" id="PTHR47931">
    <property type="entry name" value="OS01G0228400 PROTEIN"/>
    <property type="match status" value="1"/>
</dbReference>
<gene>
    <name evidence="4" type="ORF">R1flu_013711</name>
</gene>
<dbReference type="SUPFAM" id="SSF48452">
    <property type="entry name" value="TPR-like"/>
    <property type="match status" value="1"/>
</dbReference>
<evidence type="ECO:0000313" key="4">
    <source>
        <dbReference type="EMBL" id="KAL2629025.1"/>
    </source>
</evidence>
<dbReference type="Gene3D" id="1.25.40.10">
    <property type="entry name" value="Tetratricopeptide repeat domain"/>
    <property type="match status" value="4"/>
</dbReference>
<dbReference type="PROSITE" id="PS51375">
    <property type="entry name" value="PPR"/>
    <property type="match status" value="9"/>
</dbReference>
<reference evidence="4 5" key="1">
    <citation type="submission" date="2024-09" db="EMBL/GenBank/DDBJ databases">
        <title>Chromosome-scale assembly of Riccia fluitans.</title>
        <authorList>
            <person name="Paukszto L."/>
            <person name="Sawicki J."/>
            <person name="Karawczyk K."/>
            <person name="Piernik-Szablinska J."/>
            <person name="Szczecinska M."/>
            <person name="Mazdziarz M."/>
        </authorList>
    </citation>
    <scope>NUCLEOTIDE SEQUENCE [LARGE SCALE GENOMIC DNA]</scope>
    <source>
        <strain evidence="4">Rf_01</strain>
        <tissue evidence="4">Aerial parts of the thallus</tissue>
    </source>
</reference>
<dbReference type="AlphaFoldDB" id="A0ABD1YED6"/>
<feature type="repeat" description="PPR" evidence="2">
    <location>
        <begin position="343"/>
        <end position="377"/>
    </location>
</feature>
<feature type="repeat" description="PPR" evidence="2">
    <location>
        <begin position="625"/>
        <end position="659"/>
    </location>
</feature>
<evidence type="ECO:0000256" key="2">
    <source>
        <dbReference type="PROSITE-ProRule" id="PRU00708"/>
    </source>
</evidence>
<sequence length="825" mass="92374">MAGPPTVLLLNDVHFTAFRKSGSREIQPGTPARENSLAVPFSGAKDGRVEHHVSCRSKATREIRVSSVVADRAIAEVYTDSESSVESRTLLVVPREDFSGAVGSEEFVLSREIENGAFVQSIDATGTNGSREAGKAATESYVSKSWKDKLREDSRKNHWWADAAGSGRLCMAEEIVSKIHSFVGVRPSKLSHLLAPFAGKVSLRVATLVFRRLPEKSVPLEFYSWFKEHHPELDVSLPTYNALVQCLLRGRQWVGVETVVREMGKKGQFANGRLYQHIIKAASNAGNPKIAVRWLQKLLANEGLSPPPLSTWNAVLACCARDGNFSEAFSVHEQLKAHGFVTDRITYCALLSACRNAGKVKEAEEILCEMKSRGMQPNRIVYSVLVDLYGKAGMPDYAAAVFKEMENAGYQPDQVAYNTLIHAFVKSGMIDDASRAFDRALNLGGHIDPVIFSTMINMYSKAGLVVRAEGVLQIMEKYKFEGNHYQYAYTILINAYARVGQFREAVRLFDKLQTAGHHVSDRIFTAMLNVYFKVGRLRCAEELFQEMTGRLKCRNIVAFGTMINIYGRVGRLEDAVRVFDCLKASGFRGNTVIYNTLIYCQGKNGNLHAVEQYVNEMKSARVELDRVTYSSLIKAYNKSGKPCDAIRLYNEMRSAGVTLDKVVVGTMVNTFGKLKRYEELVQLLENTSVERVVPDERLLRSVIDVYDTTQLEDCPPGTFRRIEIGNLISRDFLCSFTSKEEVPKTRVYFKPPGAQVKIWSRSNLIGCWMMKLVPGIVPVLLTYCRQLEETIGTTSPVMQIVMNETLPPKFQKLFGKQIFCFLSID</sequence>
<feature type="repeat" description="PPR" evidence="2">
    <location>
        <begin position="485"/>
        <end position="519"/>
    </location>
</feature>
<dbReference type="InterPro" id="IPR057027">
    <property type="entry name" value="TPR_mt"/>
</dbReference>